<proteinExistence type="predicted"/>
<protein>
    <submittedName>
        <fullName evidence="1">Uncharacterized protein</fullName>
    </submittedName>
</protein>
<name>A0A2S1PE43_9CAUD</name>
<accession>A0A2S1PE43</accession>
<dbReference type="GeneID" id="65113203"/>
<dbReference type="EMBL" id="MH179476">
    <property type="protein sequence ID" value="AWH14831.1"/>
    <property type="molecule type" value="Genomic_DNA"/>
</dbReference>
<reference evidence="1 2" key="1">
    <citation type="submission" date="2018-04" db="EMBL/GenBank/DDBJ databases">
        <title>Complete genome sequences of new Aeromonas and Pseudomonas phages promising in phage therapy dedicated to aquaculture.</title>
        <authorList>
            <person name="Kolsut J."/>
            <person name="Wojcik E."/>
            <person name="Wojtasik A."/>
            <person name="Dastych J."/>
        </authorList>
    </citation>
    <scope>NUCLEOTIDE SEQUENCE [LARGE SCALE GENOMIC DNA]</scope>
</reference>
<organism evidence="1 2">
    <name type="scientific">Aeromonas phage 50AhydR13PP</name>
    <dbReference type="NCBI Taxonomy" id="2163978"/>
    <lineage>
        <taxon>Viruses</taxon>
        <taxon>Duplodnaviria</taxon>
        <taxon>Heunggongvirae</taxon>
        <taxon>Uroviricota</taxon>
        <taxon>Caudoviricetes</taxon>
        <taxon>Pantevenvirales</taxon>
        <taxon>Straboviridae</taxon>
        <taxon>Tulanevirus</taxon>
        <taxon>Tulanevirus 50ahydr13pp</taxon>
    </lineage>
</organism>
<dbReference type="Proteomes" id="UP000246321">
    <property type="component" value="Segment"/>
</dbReference>
<dbReference type="KEGG" id="vg:65113203"/>
<dbReference type="RefSeq" id="YP_010095567.1">
    <property type="nucleotide sequence ID" value="NC_055746.1"/>
</dbReference>
<keyword evidence="2" id="KW-1185">Reference proteome</keyword>
<sequence>MITFEAAQEACEALGHVALKNLRNQPHLNILKTVYTNCLPRMMRDVVYEMAVNAAEIDSYLVTQGKPFSRLEYAQHREILLEACRQLGAKGFIS</sequence>
<evidence type="ECO:0000313" key="1">
    <source>
        <dbReference type="EMBL" id="AWH14831.1"/>
    </source>
</evidence>
<evidence type="ECO:0000313" key="2">
    <source>
        <dbReference type="Proteomes" id="UP000246321"/>
    </source>
</evidence>